<organism evidence="2 3">
    <name type="scientific">Aquimarina rubra</name>
    <dbReference type="NCBI Taxonomy" id="1920033"/>
    <lineage>
        <taxon>Bacteria</taxon>
        <taxon>Pseudomonadati</taxon>
        <taxon>Bacteroidota</taxon>
        <taxon>Flavobacteriia</taxon>
        <taxon>Flavobacteriales</taxon>
        <taxon>Flavobacteriaceae</taxon>
        <taxon>Aquimarina</taxon>
    </lineage>
</organism>
<evidence type="ECO:0000313" key="2">
    <source>
        <dbReference type="EMBL" id="MFD2564599.1"/>
    </source>
</evidence>
<keyword evidence="3" id="KW-1185">Reference proteome</keyword>
<comment type="caution">
    <text evidence="2">The sequence shown here is derived from an EMBL/GenBank/DDBJ whole genome shotgun (WGS) entry which is preliminary data.</text>
</comment>
<dbReference type="EMBL" id="JBHULE010000019">
    <property type="protein sequence ID" value="MFD2564599.1"/>
    <property type="molecule type" value="Genomic_DNA"/>
</dbReference>
<dbReference type="SUPFAM" id="SSF55729">
    <property type="entry name" value="Acyl-CoA N-acyltransferases (Nat)"/>
    <property type="match status" value="1"/>
</dbReference>
<dbReference type="InterPro" id="IPR016181">
    <property type="entry name" value="Acyl_CoA_acyltransferase"/>
</dbReference>
<dbReference type="Pfam" id="PF13480">
    <property type="entry name" value="Acetyltransf_6"/>
    <property type="match status" value="1"/>
</dbReference>
<feature type="domain" description="BioF2-like acetyltransferase" evidence="1">
    <location>
        <begin position="157"/>
        <end position="281"/>
    </location>
</feature>
<dbReference type="GO" id="GO:0016746">
    <property type="term" value="F:acyltransferase activity"/>
    <property type="evidence" value="ECO:0007669"/>
    <property type="project" value="UniProtKB-KW"/>
</dbReference>
<dbReference type="PANTHER" id="PTHR36174:SF1">
    <property type="entry name" value="LIPID II:GLYCINE GLYCYLTRANSFERASE"/>
    <property type="match status" value="1"/>
</dbReference>
<dbReference type="InterPro" id="IPR038740">
    <property type="entry name" value="BioF2-like_GNAT_dom"/>
</dbReference>
<evidence type="ECO:0000313" key="3">
    <source>
        <dbReference type="Proteomes" id="UP001597319"/>
    </source>
</evidence>
<evidence type="ECO:0000259" key="1">
    <source>
        <dbReference type="Pfam" id="PF13480"/>
    </source>
</evidence>
<sequence length="315" mass="36944">MPTYTIKKYHKDDCSIWNSFIDDSKNGTFLFHRDFMEYHSDRFEDFSLLVYNQAKLVAVFPANIKNTEIHSHQGLTYGGLILKKSIGGEKIRNVLSAIMEFLRSHQIGDLYIKSIPVFYHQKPSNELVFFLSEYGAELYRRDLNLAIDYSLPTSIHKSKLKHYEKRKNIGFVVEEVDDFSEFWNEVLIPRLEEKHDTKPVHTLEEIHTLKKNFSESIEQFVIRLDNEILAGITVFKTKEVVKSQYGAVTNKGEKHRALDFLFICLINKYRKEGYKFFDMGTVTESNFGLLKQKEELGCEIYTQDFYKLNLKLSDL</sequence>
<dbReference type="InterPro" id="IPR050644">
    <property type="entry name" value="PG_Glycine_Bridge_Synth"/>
</dbReference>
<keyword evidence="2" id="KW-0012">Acyltransferase</keyword>
<dbReference type="PANTHER" id="PTHR36174">
    <property type="entry name" value="LIPID II:GLYCINE GLYCYLTRANSFERASE"/>
    <property type="match status" value="1"/>
</dbReference>
<name>A0ABW5LLF0_9FLAO</name>
<dbReference type="Gene3D" id="3.40.630.30">
    <property type="match status" value="1"/>
</dbReference>
<protein>
    <submittedName>
        <fullName evidence="2">GNAT family N-acetyltransferase</fullName>
        <ecNumber evidence="2">2.3.1.-</ecNumber>
    </submittedName>
</protein>
<proteinExistence type="predicted"/>
<keyword evidence="2" id="KW-0808">Transferase</keyword>
<gene>
    <name evidence="2" type="ORF">ACFSR1_18090</name>
</gene>
<accession>A0ABW5LLF0</accession>
<dbReference type="Proteomes" id="UP001597319">
    <property type="component" value="Unassembled WGS sequence"/>
</dbReference>
<reference evidence="3" key="1">
    <citation type="journal article" date="2019" name="Int. J. Syst. Evol. Microbiol.">
        <title>The Global Catalogue of Microorganisms (GCM) 10K type strain sequencing project: providing services to taxonomists for standard genome sequencing and annotation.</title>
        <authorList>
            <consortium name="The Broad Institute Genomics Platform"/>
            <consortium name="The Broad Institute Genome Sequencing Center for Infectious Disease"/>
            <person name="Wu L."/>
            <person name="Ma J."/>
        </authorList>
    </citation>
    <scope>NUCLEOTIDE SEQUENCE [LARGE SCALE GENOMIC DNA]</scope>
    <source>
        <strain evidence="3">KCTC 52274</strain>
    </source>
</reference>
<dbReference type="EC" id="2.3.1.-" evidence="2"/>
<dbReference type="RefSeq" id="WP_378294422.1">
    <property type="nucleotide sequence ID" value="NZ_JBHULE010000019.1"/>
</dbReference>